<dbReference type="PANTHER" id="PTHR47926">
    <property type="entry name" value="PENTATRICOPEPTIDE REPEAT-CONTAINING PROTEIN"/>
    <property type="match status" value="1"/>
</dbReference>
<keyword evidence="6" id="KW-1185">Reference proteome</keyword>
<dbReference type="InterPro" id="IPR046960">
    <property type="entry name" value="PPR_At4g14850-like_plant"/>
</dbReference>
<dbReference type="Pfam" id="PF13041">
    <property type="entry name" value="PPR_2"/>
    <property type="match status" value="2"/>
</dbReference>
<feature type="repeat" description="PPR" evidence="2">
    <location>
        <begin position="378"/>
        <end position="412"/>
    </location>
</feature>
<dbReference type="EMBL" id="JBBWWQ010000002">
    <property type="protein sequence ID" value="KAK8954865.1"/>
    <property type="molecule type" value="Genomic_DNA"/>
</dbReference>
<feature type="repeat" description="PPR" evidence="2">
    <location>
        <begin position="169"/>
        <end position="203"/>
    </location>
</feature>
<dbReference type="Proteomes" id="UP001418222">
    <property type="component" value="Unassembled WGS sequence"/>
</dbReference>
<name>A0AAP0GER1_9ASPA</name>
<dbReference type="InterPro" id="IPR046849">
    <property type="entry name" value="E2_motif"/>
</dbReference>
<dbReference type="PANTHER" id="PTHR47926:SF381">
    <property type="entry name" value="DYW DOMAIN-CONTAINING PROTEIN"/>
    <property type="match status" value="1"/>
</dbReference>
<sequence length="935" mass="104701">MDSLAYTGLLQSFTDTHSLTSGKSIHAHIVRNHFKQNLFLQNNLLNLYCKCGDMNYAQKLFDEMPNRDIVSWNALVYGYFQLGCTDKAIHVFKEARNTQIKLDRFAYAGVLGICSRTGNLSSGKAVHGLLVVGGLTNHVFLTNSLMDMYSKCGQIDEVRCVFYNSDHLDDVSWNSLLSAHVRTGLLFETVKIFASMHLLGWRINRFAVGSLYKCCSCSNEFLEFGRTVHGSVIKVGLNYDVFVGSSMIDMYAKNGILEEAIKVFKAIPNPNVVVFNAMIAGFCRSDVESHSEFAGESLVLYSEMRRARMMPSKFTFSSMLRACNLTDSFELGKQIHAQVYKYNLRYDEFIGSALIDMYSNSGSIEDGLSCFYSMPKQDIVTWTSMISGCVQNDHFEKAMSLFDNLLAYGTKPDEFTLSSVMGACANLASSRSGEQIHSYMSKAGLDRYTICGNAQIFMYARSGDIEAASQTFHEMANHDVVSWSAMISSHAQHGCAKDALSLFGEMENFRVAPNHITFLGILTACSHGGLVDEGFRYFEIMKRDYGLVPNMKHCACVVDLFGRSGCLDKAEKFILDSGFQEDPVLWRALLSSCRIHHDTKRGAHVAERIMELEPNASATYVILYNMYLDSDRRSMALRTRELMKERGVKKEPGLSWIEMGGSVHSFVAGDKSHPRSQEIYAALEEMILRIKRVGYDRSATLESDDLDFELSISLLNCHSEKLAVALGILSLPRAAPIRVMKNLRPRGLKLASSHPRRPSFRRFFRSGKSSSPRGHNTAAQQPSRRFFGFRPSAFFHRDRPATTLLHYPAFRPALSSMEDSAPSLIEIMELFQTMLATQNSKIDALNTRLDALHGVPYPPPMNTTNHPSTSRVDSAAPTGADYPASARTIQMDFPIYVGCKDPLPWLTSCDIFFANQRTPNHERFDIASFHLLGPA</sequence>
<dbReference type="NCBIfam" id="TIGR00756">
    <property type="entry name" value="PPR"/>
    <property type="match status" value="4"/>
</dbReference>
<protein>
    <submittedName>
        <fullName evidence="5">Pentatricopeptide repeat-containing protein</fullName>
    </submittedName>
</protein>
<dbReference type="AlphaFoldDB" id="A0AAP0GER1"/>
<dbReference type="Pfam" id="PF01535">
    <property type="entry name" value="PPR"/>
    <property type="match status" value="6"/>
</dbReference>
<dbReference type="Pfam" id="PF14432">
    <property type="entry name" value="DYW_deaminase"/>
    <property type="match status" value="1"/>
</dbReference>
<feature type="region of interest" description="Disordered" evidence="3">
    <location>
        <begin position="761"/>
        <end position="782"/>
    </location>
</feature>
<dbReference type="GO" id="GO:0008270">
    <property type="term" value="F:zinc ion binding"/>
    <property type="evidence" value="ECO:0007669"/>
    <property type="project" value="InterPro"/>
</dbReference>
<dbReference type="FunFam" id="1.25.40.10:FF:000776">
    <property type="entry name" value="Pentatricopeptide repeat-containing protein At3g13880"/>
    <property type="match status" value="1"/>
</dbReference>
<organism evidence="5 6">
    <name type="scientific">Platanthera zijinensis</name>
    <dbReference type="NCBI Taxonomy" id="2320716"/>
    <lineage>
        <taxon>Eukaryota</taxon>
        <taxon>Viridiplantae</taxon>
        <taxon>Streptophyta</taxon>
        <taxon>Embryophyta</taxon>
        <taxon>Tracheophyta</taxon>
        <taxon>Spermatophyta</taxon>
        <taxon>Magnoliopsida</taxon>
        <taxon>Liliopsida</taxon>
        <taxon>Asparagales</taxon>
        <taxon>Orchidaceae</taxon>
        <taxon>Orchidoideae</taxon>
        <taxon>Orchideae</taxon>
        <taxon>Orchidinae</taxon>
        <taxon>Platanthera</taxon>
    </lineage>
</organism>
<dbReference type="Pfam" id="PF20430">
    <property type="entry name" value="Eplus_motif"/>
    <property type="match status" value="1"/>
</dbReference>
<dbReference type="InterPro" id="IPR046848">
    <property type="entry name" value="E_motif"/>
</dbReference>
<dbReference type="FunFam" id="1.25.40.10:FF:001495">
    <property type="entry name" value="Pentatricopeptide repeat-containing protein At3g13880"/>
    <property type="match status" value="1"/>
</dbReference>
<keyword evidence="1" id="KW-0677">Repeat</keyword>
<dbReference type="InterPro" id="IPR002885">
    <property type="entry name" value="PPR_rpt"/>
</dbReference>
<gene>
    <name evidence="5" type="primary">PCMP-E89</name>
    <name evidence="5" type="ORF">KSP39_PZI002832</name>
</gene>
<evidence type="ECO:0000256" key="1">
    <source>
        <dbReference type="ARBA" id="ARBA00022737"/>
    </source>
</evidence>
<dbReference type="InterPro" id="IPR011990">
    <property type="entry name" value="TPR-like_helical_dom_sf"/>
</dbReference>
<reference evidence="5 6" key="1">
    <citation type="journal article" date="2022" name="Nat. Plants">
        <title>Genomes of leafy and leafless Platanthera orchids illuminate the evolution of mycoheterotrophy.</title>
        <authorList>
            <person name="Li M.H."/>
            <person name="Liu K.W."/>
            <person name="Li Z."/>
            <person name="Lu H.C."/>
            <person name="Ye Q.L."/>
            <person name="Zhang D."/>
            <person name="Wang J.Y."/>
            <person name="Li Y.F."/>
            <person name="Zhong Z.M."/>
            <person name="Liu X."/>
            <person name="Yu X."/>
            <person name="Liu D.K."/>
            <person name="Tu X.D."/>
            <person name="Liu B."/>
            <person name="Hao Y."/>
            <person name="Liao X.Y."/>
            <person name="Jiang Y.T."/>
            <person name="Sun W.H."/>
            <person name="Chen J."/>
            <person name="Chen Y.Q."/>
            <person name="Ai Y."/>
            <person name="Zhai J.W."/>
            <person name="Wu S.S."/>
            <person name="Zhou Z."/>
            <person name="Hsiao Y.Y."/>
            <person name="Wu W.L."/>
            <person name="Chen Y.Y."/>
            <person name="Lin Y.F."/>
            <person name="Hsu J.L."/>
            <person name="Li C.Y."/>
            <person name="Wang Z.W."/>
            <person name="Zhao X."/>
            <person name="Zhong W.Y."/>
            <person name="Ma X.K."/>
            <person name="Ma L."/>
            <person name="Huang J."/>
            <person name="Chen G.Z."/>
            <person name="Huang M.Z."/>
            <person name="Huang L."/>
            <person name="Peng D.H."/>
            <person name="Luo Y.B."/>
            <person name="Zou S.Q."/>
            <person name="Chen S.P."/>
            <person name="Lan S."/>
            <person name="Tsai W.C."/>
            <person name="Van de Peer Y."/>
            <person name="Liu Z.J."/>
        </authorList>
    </citation>
    <scope>NUCLEOTIDE SEQUENCE [LARGE SCALE GENOMIC DNA]</scope>
    <source>
        <strain evidence="5">Lor287</strain>
    </source>
</reference>
<evidence type="ECO:0000256" key="2">
    <source>
        <dbReference type="PROSITE-ProRule" id="PRU00708"/>
    </source>
</evidence>
<dbReference type="GO" id="GO:0009451">
    <property type="term" value="P:RNA modification"/>
    <property type="evidence" value="ECO:0007669"/>
    <property type="project" value="InterPro"/>
</dbReference>
<evidence type="ECO:0000259" key="4">
    <source>
        <dbReference type="Pfam" id="PF14432"/>
    </source>
</evidence>
<feature type="domain" description="DYW" evidence="4">
    <location>
        <begin position="700"/>
        <end position="744"/>
    </location>
</feature>
<evidence type="ECO:0000256" key="3">
    <source>
        <dbReference type="SAM" id="MobiDB-lite"/>
    </source>
</evidence>
<feature type="repeat" description="PPR" evidence="2">
    <location>
        <begin position="37"/>
        <end position="71"/>
    </location>
</feature>
<accession>A0AAP0GER1</accession>
<evidence type="ECO:0000313" key="5">
    <source>
        <dbReference type="EMBL" id="KAK8954865.1"/>
    </source>
</evidence>
<dbReference type="FunFam" id="1.25.40.10:FF:000073">
    <property type="entry name" value="Pentatricopeptide repeat-containing protein chloroplastic"/>
    <property type="match status" value="1"/>
</dbReference>
<dbReference type="InterPro" id="IPR032867">
    <property type="entry name" value="DYW_dom"/>
</dbReference>
<comment type="caution">
    <text evidence="5">The sequence shown here is derived from an EMBL/GenBank/DDBJ whole genome shotgun (WGS) entry which is preliminary data.</text>
</comment>
<dbReference type="PROSITE" id="PS51375">
    <property type="entry name" value="PPR"/>
    <property type="match status" value="5"/>
</dbReference>
<feature type="repeat" description="PPR" evidence="2">
    <location>
        <begin position="240"/>
        <end position="274"/>
    </location>
</feature>
<dbReference type="Gene3D" id="1.25.40.10">
    <property type="entry name" value="Tetratricopeptide repeat domain"/>
    <property type="match status" value="4"/>
</dbReference>
<evidence type="ECO:0000313" key="6">
    <source>
        <dbReference type="Proteomes" id="UP001418222"/>
    </source>
</evidence>
<feature type="repeat" description="PPR" evidence="2">
    <location>
        <begin position="479"/>
        <end position="513"/>
    </location>
</feature>
<dbReference type="GO" id="GO:0003723">
    <property type="term" value="F:RNA binding"/>
    <property type="evidence" value="ECO:0007669"/>
    <property type="project" value="InterPro"/>
</dbReference>
<dbReference type="Pfam" id="PF20431">
    <property type="entry name" value="E_motif"/>
    <property type="match status" value="1"/>
</dbReference>
<proteinExistence type="predicted"/>